<name>X1UPR4_9ZZZZ</name>
<dbReference type="Gene3D" id="3.40.50.740">
    <property type="match status" value="1"/>
</dbReference>
<evidence type="ECO:0000256" key="1">
    <source>
        <dbReference type="SAM" id="MobiDB-lite"/>
    </source>
</evidence>
<dbReference type="EMBL" id="BARW01025163">
    <property type="protein sequence ID" value="GAJ05587.1"/>
    <property type="molecule type" value="Genomic_DNA"/>
</dbReference>
<accession>X1UPR4</accession>
<organism evidence="2">
    <name type="scientific">marine sediment metagenome</name>
    <dbReference type="NCBI Taxonomy" id="412755"/>
    <lineage>
        <taxon>unclassified sequences</taxon>
        <taxon>metagenomes</taxon>
        <taxon>ecological metagenomes</taxon>
    </lineage>
</organism>
<protein>
    <submittedName>
        <fullName evidence="2">Uncharacterized protein</fullName>
    </submittedName>
</protein>
<sequence>SHHSFTEMNGTKTCADNRRKSVTKAAKPPGNAIPDWEITVKIGSVLHNTDFKIKDFRSIQNHIQMHPWIIAAVPMVPKGSFTYRGFPIADFVPDFRIFVERRLKSKGEIHF</sequence>
<dbReference type="SUPFAM" id="SSF53706">
    <property type="entry name" value="Formate dehydrogenase/DMSO reductase, domains 1-3"/>
    <property type="match status" value="1"/>
</dbReference>
<reference evidence="2" key="1">
    <citation type="journal article" date="2014" name="Front. Microbiol.">
        <title>High frequency of phylogenetically diverse reductive dehalogenase-homologous genes in deep subseafloor sedimentary metagenomes.</title>
        <authorList>
            <person name="Kawai M."/>
            <person name="Futagami T."/>
            <person name="Toyoda A."/>
            <person name="Takaki Y."/>
            <person name="Nishi S."/>
            <person name="Hori S."/>
            <person name="Arai W."/>
            <person name="Tsubouchi T."/>
            <person name="Morono Y."/>
            <person name="Uchiyama I."/>
            <person name="Ito T."/>
            <person name="Fujiyama A."/>
            <person name="Inagaki F."/>
            <person name="Takami H."/>
        </authorList>
    </citation>
    <scope>NUCLEOTIDE SEQUENCE</scope>
    <source>
        <strain evidence="2">Expedition CK06-06</strain>
    </source>
</reference>
<feature type="compositionally biased region" description="Polar residues" evidence="1">
    <location>
        <begin position="1"/>
        <end position="14"/>
    </location>
</feature>
<feature type="region of interest" description="Disordered" evidence="1">
    <location>
        <begin position="1"/>
        <end position="28"/>
    </location>
</feature>
<proteinExistence type="predicted"/>
<dbReference type="AlphaFoldDB" id="X1UPR4"/>
<evidence type="ECO:0000313" key="2">
    <source>
        <dbReference type="EMBL" id="GAJ05587.1"/>
    </source>
</evidence>
<comment type="caution">
    <text evidence="2">The sequence shown here is derived from an EMBL/GenBank/DDBJ whole genome shotgun (WGS) entry which is preliminary data.</text>
</comment>
<gene>
    <name evidence="2" type="ORF">S12H4_41311</name>
</gene>
<feature type="non-terminal residue" evidence="2">
    <location>
        <position position="1"/>
    </location>
</feature>